<protein>
    <submittedName>
        <fullName evidence="1">(Mediterranean fruit fly) hypothetical protein</fullName>
    </submittedName>
</protein>
<dbReference type="PANTHER" id="PTHR21219:SF4">
    <property type="entry name" value="PID DOMAIN-CONTAINING PROTEIN"/>
    <property type="match status" value="1"/>
</dbReference>
<dbReference type="Gene3D" id="2.30.29.30">
    <property type="entry name" value="Pleckstrin-homology domain (PH domain)/Phosphotyrosine-binding domain (PTB)"/>
    <property type="match status" value="1"/>
</dbReference>
<dbReference type="SUPFAM" id="SSF50729">
    <property type="entry name" value="PH domain-like"/>
    <property type="match status" value="1"/>
</dbReference>
<keyword evidence="2" id="KW-1185">Reference proteome</keyword>
<dbReference type="Proteomes" id="UP000606786">
    <property type="component" value="Unassembled WGS sequence"/>
</dbReference>
<dbReference type="AlphaFoldDB" id="A0A811UDF8"/>
<name>A0A811UDF8_CERCA</name>
<comment type="caution">
    <text evidence="1">The sequence shown here is derived from an EMBL/GenBank/DDBJ whole genome shotgun (WGS) entry which is preliminary data.</text>
</comment>
<dbReference type="PANTHER" id="PTHR21219">
    <property type="entry name" value="FI19613P1"/>
    <property type="match status" value="1"/>
</dbReference>
<evidence type="ECO:0000313" key="2">
    <source>
        <dbReference type="Proteomes" id="UP000606786"/>
    </source>
</evidence>
<evidence type="ECO:0000313" key="1">
    <source>
        <dbReference type="EMBL" id="CAD6995515.1"/>
    </source>
</evidence>
<sequence>MVTCKTVDTTPVSKMNATHSRKPLSVNSSGFRLLDNDHLEADSSVSKNSVYKLKIDLMFDDTRSVRNNRLDDTRGSHRTRSIIMYGRSELASTGQSGRSITSLLQESTETTRKKTVSTKKDVQRISNSVQEQIEQLFTDVAKDATSSFSVIYLGSLPLKDKVTSLQGLQAPLRALYLKELNTQKNCSGFLDICTTGLRVKINANCNASNQSDENITPFHNIAVWSAVKFVISDTDGGAAFLPLITDPENIDKASLFSPLGEYEKNQMPSSGHAPIFAVVMRSPGLAKILKCHAFICKSTEDAIVIAATLYQSLMAHVNSSSQRSTKRRTPRNQNGVSCISIASSSVRTGSNYLSQYHALSSDRTRSSAIPRSGIQLSSNIREGLRGGGGGSPLGFSELFNEFRLHENLHSLDEILYAIIDADGMSFNDLKPIYKEFLLKLAVTLTKDELFQRSKNIMRRQRKKKLKRRNTVPATQKKSKTLLFGTKSLKRYCT</sequence>
<accession>A0A811UDF8</accession>
<dbReference type="OrthoDB" id="3647at2759"/>
<reference evidence="1" key="1">
    <citation type="submission" date="2020-11" db="EMBL/GenBank/DDBJ databases">
        <authorList>
            <person name="Whitehead M."/>
        </authorList>
    </citation>
    <scope>NUCLEOTIDE SEQUENCE</scope>
    <source>
        <strain evidence="1">EGII</strain>
    </source>
</reference>
<organism evidence="1 2">
    <name type="scientific">Ceratitis capitata</name>
    <name type="common">Mediterranean fruit fly</name>
    <name type="synonym">Tephritis capitata</name>
    <dbReference type="NCBI Taxonomy" id="7213"/>
    <lineage>
        <taxon>Eukaryota</taxon>
        <taxon>Metazoa</taxon>
        <taxon>Ecdysozoa</taxon>
        <taxon>Arthropoda</taxon>
        <taxon>Hexapoda</taxon>
        <taxon>Insecta</taxon>
        <taxon>Pterygota</taxon>
        <taxon>Neoptera</taxon>
        <taxon>Endopterygota</taxon>
        <taxon>Diptera</taxon>
        <taxon>Brachycera</taxon>
        <taxon>Muscomorpha</taxon>
        <taxon>Tephritoidea</taxon>
        <taxon>Tephritidae</taxon>
        <taxon>Ceratitis</taxon>
        <taxon>Ceratitis</taxon>
    </lineage>
</organism>
<gene>
    <name evidence="1" type="ORF">CCAP1982_LOCUS4228</name>
</gene>
<proteinExistence type="predicted"/>
<dbReference type="EMBL" id="CAJHJT010000001">
    <property type="protein sequence ID" value="CAD6995515.1"/>
    <property type="molecule type" value="Genomic_DNA"/>
</dbReference>
<dbReference type="InterPro" id="IPR011993">
    <property type="entry name" value="PH-like_dom_sf"/>
</dbReference>